<dbReference type="EMBL" id="LFYR01000244">
    <property type="protein sequence ID" value="KMZ74779.1"/>
    <property type="molecule type" value="Genomic_DNA"/>
</dbReference>
<evidence type="ECO:0000256" key="2">
    <source>
        <dbReference type="ARBA" id="ARBA00023134"/>
    </source>
</evidence>
<keyword evidence="4" id="KW-1185">Reference proteome</keyword>
<dbReference type="STRING" id="29655.A0A0K9Q0V6"/>
<reference evidence="4" key="1">
    <citation type="journal article" date="2016" name="Nature">
        <title>The genome of the seagrass Zostera marina reveals angiosperm adaptation to the sea.</title>
        <authorList>
            <person name="Olsen J.L."/>
            <person name="Rouze P."/>
            <person name="Verhelst B."/>
            <person name="Lin Y.-C."/>
            <person name="Bayer T."/>
            <person name="Collen J."/>
            <person name="Dattolo E."/>
            <person name="De Paoli E."/>
            <person name="Dittami S."/>
            <person name="Maumus F."/>
            <person name="Michel G."/>
            <person name="Kersting A."/>
            <person name="Lauritano C."/>
            <person name="Lohaus R."/>
            <person name="Toepel M."/>
            <person name="Tonon T."/>
            <person name="Vanneste K."/>
            <person name="Amirebrahimi M."/>
            <person name="Brakel J."/>
            <person name="Bostroem C."/>
            <person name="Chovatia M."/>
            <person name="Grimwood J."/>
            <person name="Jenkins J.W."/>
            <person name="Jueterbock A."/>
            <person name="Mraz A."/>
            <person name="Stam W.T."/>
            <person name="Tice H."/>
            <person name="Bornberg-Bauer E."/>
            <person name="Green P.J."/>
            <person name="Pearson G.A."/>
            <person name="Procaccini G."/>
            <person name="Duarte C.M."/>
            <person name="Schmutz J."/>
            <person name="Reusch T.B.H."/>
            <person name="Van de Peer Y."/>
        </authorList>
    </citation>
    <scope>NUCLEOTIDE SEQUENCE [LARGE SCALE GENOMIC DNA]</scope>
    <source>
        <strain evidence="4">cv. Finnish</strain>
    </source>
</reference>
<dbReference type="PANTHER" id="PTHR24073">
    <property type="entry name" value="DRAB5-RELATED"/>
    <property type="match status" value="1"/>
</dbReference>
<dbReference type="Gene3D" id="3.40.50.300">
    <property type="entry name" value="P-loop containing nucleotide triphosphate hydrolases"/>
    <property type="match status" value="1"/>
</dbReference>
<evidence type="ECO:0000313" key="4">
    <source>
        <dbReference type="Proteomes" id="UP000036987"/>
    </source>
</evidence>
<dbReference type="SMART" id="SM00175">
    <property type="entry name" value="RAB"/>
    <property type="match status" value="1"/>
</dbReference>
<dbReference type="PRINTS" id="PR00449">
    <property type="entry name" value="RASTRNSFRMNG"/>
</dbReference>
<dbReference type="GO" id="GO:0003924">
    <property type="term" value="F:GTPase activity"/>
    <property type="evidence" value="ECO:0000318"/>
    <property type="project" value="GO_Central"/>
</dbReference>
<dbReference type="PROSITE" id="PS51419">
    <property type="entry name" value="RAB"/>
    <property type="match status" value="1"/>
</dbReference>
<dbReference type="OrthoDB" id="5914890at2759"/>
<accession>A0A0K9Q0V6</accession>
<dbReference type="InterPro" id="IPR027417">
    <property type="entry name" value="P-loop_NTPase"/>
</dbReference>
<dbReference type="GO" id="GO:0006886">
    <property type="term" value="P:intracellular protein transport"/>
    <property type="evidence" value="ECO:0000318"/>
    <property type="project" value="GO_Central"/>
</dbReference>
<dbReference type="GO" id="GO:0005525">
    <property type="term" value="F:GTP binding"/>
    <property type="evidence" value="ECO:0007669"/>
    <property type="project" value="UniProtKB-KW"/>
</dbReference>
<dbReference type="Pfam" id="PF08477">
    <property type="entry name" value="Roc"/>
    <property type="match status" value="1"/>
</dbReference>
<keyword evidence="1" id="KW-0547">Nucleotide-binding</keyword>
<gene>
    <name evidence="3" type="ORF">ZOSMA_122G00470</name>
</gene>
<dbReference type="Proteomes" id="UP000036987">
    <property type="component" value="Unassembled WGS sequence"/>
</dbReference>
<dbReference type="GO" id="GO:0012505">
    <property type="term" value="C:endomembrane system"/>
    <property type="evidence" value="ECO:0000318"/>
    <property type="project" value="GO_Central"/>
</dbReference>
<comment type="caution">
    <text evidence="3">The sequence shown here is derived from an EMBL/GenBank/DDBJ whole genome shotgun (WGS) entry which is preliminary data.</text>
</comment>
<dbReference type="OMA" id="VELWDVC"/>
<evidence type="ECO:0000313" key="3">
    <source>
        <dbReference type="EMBL" id="KMZ74779.1"/>
    </source>
</evidence>
<organism evidence="3 4">
    <name type="scientific">Zostera marina</name>
    <name type="common">Eelgrass</name>
    <dbReference type="NCBI Taxonomy" id="29655"/>
    <lineage>
        <taxon>Eukaryota</taxon>
        <taxon>Viridiplantae</taxon>
        <taxon>Streptophyta</taxon>
        <taxon>Embryophyta</taxon>
        <taxon>Tracheophyta</taxon>
        <taxon>Spermatophyta</taxon>
        <taxon>Magnoliopsida</taxon>
        <taxon>Liliopsida</taxon>
        <taxon>Zosteraceae</taxon>
        <taxon>Zostera</taxon>
    </lineage>
</organism>
<sequence length="343" mass="37899">MFWRERTRESTEKNSGHLCGQVRVLIVGDSGVGKTSLVNLITKGTTIAAPSQTVGCAVDVKHIICGSPASSSSTIKDGAERGFFVELCDVSGHERYKDCRALFYNQINGVIFVHDLSQRKTKPNLHKWAAEIAATGTFSSPLLGSSSGFSGLPVPYIVIGNKADIADKDGRRGSSGNLVDVARQWVEKQGLLQPSSAENLLPLTGSFQGNTGLIAAAKEARFDKEAITKFFRTLIWRRYFSDDIPVQNLWSSSSSLQNLNPIRLSDEISSDDDKFQKSISLHDELYRYSNTLPPLPAQHSHVPPPTLYPEQLMHISDSNYNYQRFPMPDLKINSKINRADINV</sequence>
<proteinExistence type="predicted"/>
<dbReference type="SUPFAM" id="SSF52540">
    <property type="entry name" value="P-loop containing nucleoside triphosphate hydrolases"/>
    <property type="match status" value="1"/>
</dbReference>
<keyword evidence="2" id="KW-0342">GTP-binding</keyword>
<dbReference type="PROSITE" id="PS00675">
    <property type="entry name" value="SIGMA54_INTERACT_1"/>
    <property type="match status" value="1"/>
</dbReference>
<dbReference type="AlphaFoldDB" id="A0A0K9Q0V6"/>
<evidence type="ECO:0000256" key="1">
    <source>
        <dbReference type="ARBA" id="ARBA00022741"/>
    </source>
</evidence>
<protein>
    <submittedName>
        <fullName evidence="3">Putative GTP-binding protein</fullName>
    </submittedName>
</protein>
<name>A0A0K9Q0V6_ZOSMR</name>
<dbReference type="InterPro" id="IPR025662">
    <property type="entry name" value="Sigma_54_int_dom_ATP-bd_1"/>
</dbReference>